<dbReference type="InterPro" id="IPR014327">
    <property type="entry name" value="RNA_pol_sigma70_bacteroid"/>
</dbReference>
<dbReference type="EMBL" id="QMFY01000003">
    <property type="protein sequence ID" value="RAW01568.1"/>
    <property type="molecule type" value="Genomic_DNA"/>
</dbReference>
<organism evidence="7 8">
    <name type="scientific">Pseudochryseolinea flava</name>
    <dbReference type="NCBI Taxonomy" id="2059302"/>
    <lineage>
        <taxon>Bacteria</taxon>
        <taxon>Pseudomonadati</taxon>
        <taxon>Bacteroidota</taxon>
        <taxon>Cytophagia</taxon>
        <taxon>Cytophagales</taxon>
        <taxon>Fulvivirgaceae</taxon>
        <taxon>Pseudochryseolinea</taxon>
    </lineage>
</organism>
<dbReference type="Gene3D" id="1.10.1740.10">
    <property type="match status" value="1"/>
</dbReference>
<comment type="caution">
    <text evidence="7">The sequence shown here is derived from an EMBL/GenBank/DDBJ whole genome shotgun (WGS) entry which is preliminary data.</text>
</comment>
<dbReference type="PANTHER" id="PTHR43133">
    <property type="entry name" value="RNA POLYMERASE ECF-TYPE SIGMA FACTO"/>
    <property type="match status" value="1"/>
</dbReference>
<keyword evidence="4" id="KW-0804">Transcription</keyword>
<evidence type="ECO:0000313" key="8">
    <source>
        <dbReference type="Proteomes" id="UP000251889"/>
    </source>
</evidence>
<feature type="domain" description="RNA polymerase sigma-70 region 2" evidence="5">
    <location>
        <begin position="8"/>
        <end position="71"/>
    </location>
</feature>
<name>A0A364Y634_9BACT</name>
<dbReference type="Proteomes" id="UP000251889">
    <property type="component" value="Unassembled WGS sequence"/>
</dbReference>
<dbReference type="InterPro" id="IPR013325">
    <property type="entry name" value="RNA_pol_sigma_r2"/>
</dbReference>
<dbReference type="SUPFAM" id="SSF88946">
    <property type="entry name" value="Sigma2 domain of RNA polymerase sigma factors"/>
    <property type="match status" value="1"/>
</dbReference>
<evidence type="ECO:0000256" key="4">
    <source>
        <dbReference type="ARBA" id="ARBA00023163"/>
    </source>
</evidence>
<dbReference type="PANTHER" id="PTHR43133:SF46">
    <property type="entry name" value="RNA POLYMERASE SIGMA-70 FACTOR ECF SUBFAMILY"/>
    <property type="match status" value="1"/>
</dbReference>
<protein>
    <recommendedName>
        <fullName evidence="9">RNA polymerase sigma-70 factor</fullName>
    </recommendedName>
</protein>
<evidence type="ECO:0000256" key="1">
    <source>
        <dbReference type="ARBA" id="ARBA00010641"/>
    </source>
</evidence>
<dbReference type="NCBIfam" id="TIGR02985">
    <property type="entry name" value="Sig70_bacteroi1"/>
    <property type="match status" value="1"/>
</dbReference>
<feature type="domain" description="RNA polymerase sigma factor 70 region 4 type 2" evidence="6">
    <location>
        <begin position="106"/>
        <end position="150"/>
    </location>
</feature>
<gene>
    <name evidence="7" type="ORF">DQQ10_07875</name>
</gene>
<dbReference type="SUPFAM" id="SSF88659">
    <property type="entry name" value="Sigma3 and sigma4 domains of RNA polymerase sigma factors"/>
    <property type="match status" value="1"/>
</dbReference>
<keyword evidence="3" id="KW-0731">Sigma factor</keyword>
<dbReference type="Pfam" id="PF04542">
    <property type="entry name" value="Sigma70_r2"/>
    <property type="match status" value="1"/>
</dbReference>
<proteinExistence type="inferred from homology"/>
<dbReference type="AlphaFoldDB" id="A0A364Y634"/>
<dbReference type="GO" id="GO:0006352">
    <property type="term" value="P:DNA-templated transcription initiation"/>
    <property type="evidence" value="ECO:0007669"/>
    <property type="project" value="InterPro"/>
</dbReference>
<evidence type="ECO:0000256" key="3">
    <source>
        <dbReference type="ARBA" id="ARBA00023082"/>
    </source>
</evidence>
<comment type="similarity">
    <text evidence="1">Belongs to the sigma-70 factor family. ECF subfamily.</text>
</comment>
<evidence type="ECO:0008006" key="9">
    <source>
        <dbReference type="Google" id="ProtNLM"/>
    </source>
</evidence>
<evidence type="ECO:0000259" key="6">
    <source>
        <dbReference type="Pfam" id="PF08281"/>
    </source>
</evidence>
<dbReference type="InterPro" id="IPR014284">
    <property type="entry name" value="RNA_pol_sigma-70_dom"/>
</dbReference>
<evidence type="ECO:0000259" key="5">
    <source>
        <dbReference type="Pfam" id="PF04542"/>
    </source>
</evidence>
<dbReference type="GO" id="GO:0003677">
    <property type="term" value="F:DNA binding"/>
    <property type="evidence" value="ECO:0007669"/>
    <property type="project" value="InterPro"/>
</dbReference>
<evidence type="ECO:0000256" key="2">
    <source>
        <dbReference type="ARBA" id="ARBA00023015"/>
    </source>
</evidence>
<dbReference type="RefSeq" id="WP_112746308.1">
    <property type="nucleotide sequence ID" value="NZ_QMFY01000003.1"/>
</dbReference>
<dbReference type="InterPro" id="IPR036388">
    <property type="entry name" value="WH-like_DNA-bd_sf"/>
</dbReference>
<dbReference type="NCBIfam" id="TIGR02937">
    <property type="entry name" value="sigma70-ECF"/>
    <property type="match status" value="1"/>
</dbReference>
<accession>A0A364Y634</accession>
<dbReference type="InterPro" id="IPR007627">
    <property type="entry name" value="RNA_pol_sigma70_r2"/>
</dbReference>
<keyword evidence="8" id="KW-1185">Reference proteome</keyword>
<dbReference type="Gene3D" id="1.10.10.10">
    <property type="entry name" value="Winged helix-like DNA-binding domain superfamily/Winged helix DNA-binding domain"/>
    <property type="match status" value="1"/>
</dbReference>
<dbReference type="InterPro" id="IPR013249">
    <property type="entry name" value="RNA_pol_sigma70_r4_t2"/>
</dbReference>
<keyword evidence="2" id="KW-0805">Transcription regulation</keyword>
<dbReference type="Pfam" id="PF08281">
    <property type="entry name" value="Sigma70_r4_2"/>
    <property type="match status" value="1"/>
</dbReference>
<dbReference type="InterPro" id="IPR013324">
    <property type="entry name" value="RNA_pol_sigma_r3/r4-like"/>
</dbReference>
<evidence type="ECO:0000313" key="7">
    <source>
        <dbReference type="EMBL" id="RAW01568.1"/>
    </source>
</evidence>
<reference evidence="7 8" key="1">
    <citation type="submission" date="2018-06" db="EMBL/GenBank/DDBJ databases">
        <title>Chryseolinea flavus sp. nov., a member of the phylum Bacteroidetes isolated from soil.</title>
        <authorList>
            <person name="Li Y."/>
            <person name="Wang J."/>
        </authorList>
    </citation>
    <scope>NUCLEOTIDE SEQUENCE [LARGE SCALE GENOMIC DNA]</scope>
    <source>
        <strain evidence="7 8">SDU1-6</strain>
    </source>
</reference>
<dbReference type="GO" id="GO:0016987">
    <property type="term" value="F:sigma factor activity"/>
    <property type="evidence" value="ECO:0007669"/>
    <property type="project" value="UniProtKB-KW"/>
</dbReference>
<dbReference type="OrthoDB" id="764811at2"/>
<sequence length="177" mass="21123">MQLEIKKLFDLYSDRLFLFATKTISSKEDCEEIIQDIFLDLWNRRDTLGDIQNMEAYLFRMVKYKVIRYIQHSKVKQRYAEHYKLFEALYETESQDEKEFDLPKVIDKGLSELPERCRFAVKLRLTENLSNKAIAERMNIGKGTVDNYMVTAFNHFRKHYKFLQRATISLLSVSSLL</sequence>
<dbReference type="InterPro" id="IPR039425">
    <property type="entry name" value="RNA_pol_sigma-70-like"/>
</dbReference>